<dbReference type="EMBL" id="CAADRP010000557">
    <property type="protein sequence ID" value="VFU29888.1"/>
    <property type="molecule type" value="Genomic_DNA"/>
</dbReference>
<accession>A0A6N2KT76</accession>
<organism evidence="1">
    <name type="scientific">Salix viminalis</name>
    <name type="common">Common osier</name>
    <name type="synonym">Basket willow</name>
    <dbReference type="NCBI Taxonomy" id="40686"/>
    <lineage>
        <taxon>Eukaryota</taxon>
        <taxon>Viridiplantae</taxon>
        <taxon>Streptophyta</taxon>
        <taxon>Embryophyta</taxon>
        <taxon>Tracheophyta</taxon>
        <taxon>Spermatophyta</taxon>
        <taxon>Magnoliopsida</taxon>
        <taxon>eudicotyledons</taxon>
        <taxon>Gunneridae</taxon>
        <taxon>Pentapetalae</taxon>
        <taxon>rosids</taxon>
        <taxon>fabids</taxon>
        <taxon>Malpighiales</taxon>
        <taxon>Salicaceae</taxon>
        <taxon>Saliceae</taxon>
        <taxon>Salix</taxon>
    </lineage>
</organism>
<evidence type="ECO:0000313" key="1">
    <source>
        <dbReference type="EMBL" id="VFU29888.1"/>
    </source>
</evidence>
<reference evidence="1" key="1">
    <citation type="submission" date="2019-03" db="EMBL/GenBank/DDBJ databases">
        <authorList>
            <person name="Mank J."/>
            <person name="Almeida P."/>
        </authorList>
    </citation>
    <scope>NUCLEOTIDE SEQUENCE</scope>
    <source>
        <strain evidence="1">78183</strain>
    </source>
</reference>
<name>A0A6N2KT76_SALVM</name>
<protein>
    <submittedName>
        <fullName evidence="1">Uncharacterized protein</fullName>
    </submittedName>
</protein>
<sequence length="104" mass="12001">MKREKKSKMVLIEDGIDVSSHYILDSKTFSLQAQGFSCSILLFDARQLLELTALPTPPFHVRQVLELWARCGKIDLDEQMRLRNIDGSERKNIAYRVVFPFPSC</sequence>
<dbReference type="AlphaFoldDB" id="A0A6N2KT76"/>
<proteinExistence type="predicted"/>
<gene>
    <name evidence="1" type="ORF">SVIM_LOCUS111023</name>
</gene>